<dbReference type="Pfam" id="PF00249">
    <property type="entry name" value="Myb_DNA-binding"/>
    <property type="match status" value="3"/>
</dbReference>
<feature type="domain" description="HTH myb-type" evidence="9">
    <location>
        <begin position="9"/>
        <end position="39"/>
    </location>
</feature>
<keyword evidence="3" id="KW-0805">Transcription regulation</keyword>
<dbReference type="SMART" id="SM00717">
    <property type="entry name" value="SANT"/>
    <property type="match status" value="3"/>
</dbReference>
<comment type="subcellular location">
    <subcellularLocation>
        <location evidence="1">Nucleus</location>
    </subcellularLocation>
</comment>
<dbReference type="PANTHER" id="PTHR47994">
    <property type="entry name" value="F14D16.11-RELATED"/>
    <property type="match status" value="1"/>
</dbReference>
<name>A0A8X8WXJ7_SALSN</name>
<dbReference type="GO" id="GO:0051707">
    <property type="term" value="P:response to other organism"/>
    <property type="evidence" value="ECO:0007669"/>
    <property type="project" value="UniProtKB-ARBA"/>
</dbReference>
<evidence type="ECO:0000256" key="3">
    <source>
        <dbReference type="ARBA" id="ARBA00023015"/>
    </source>
</evidence>
<evidence type="ECO:0000313" key="11">
    <source>
        <dbReference type="Proteomes" id="UP000298416"/>
    </source>
</evidence>
<feature type="domain" description="HTH myb-type" evidence="9">
    <location>
        <begin position="120"/>
        <end position="174"/>
    </location>
</feature>
<dbReference type="InterPro" id="IPR015495">
    <property type="entry name" value="Myb_TF_plants"/>
</dbReference>
<dbReference type="PANTHER" id="PTHR47994:SF5">
    <property type="entry name" value="F14D16.11-RELATED"/>
    <property type="match status" value="1"/>
</dbReference>
<evidence type="ECO:0000256" key="7">
    <source>
        <dbReference type="ARBA" id="ARBA00057804"/>
    </source>
</evidence>
<dbReference type="CDD" id="cd00167">
    <property type="entry name" value="SANT"/>
    <property type="match status" value="3"/>
</dbReference>
<evidence type="ECO:0000256" key="4">
    <source>
        <dbReference type="ARBA" id="ARBA00023125"/>
    </source>
</evidence>
<keyword evidence="11" id="KW-1185">Reference proteome</keyword>
<evidence type="ECO:0000259" key="9">
    <source>
        <dbReference type="PROSITE" id="PS51294"/>
    </source>
</evidence>
<dbReference type="InterPro" id="IPR001005">
    <property type="entry name" value="SANT/Myb"/>
</dbReference>
<sequence>MARFPCCEREHVNKGAWTKEEDEILTRHINEHGVSNWKDFPRKAILVKLKTHTHTHIDMARFPCCEREHVNKGAWTKEEDEILTKHINEHGVSNWNDLPRDAGLSRCGKSCRLRWINYLKPDLKRGSFTREETAAIIDLHRLLGNKWALIAAQLPGRTDNDIKNYWNTHVRRMLIGRGIDPQTHISLNPSLSINQNPRIFSTMIRNDAGFIVLMAANRRPGIILDLSTRPRPQTNLDLSIRPLPQINSDLSIKPRPQINLDLSIRPSPQINLDLSIRPPGNPY</sequence>
<dbReference type="FunFam" id="1.10.10.60:FF:000001">
    <property type="entry name" value="MYB-related transcription factor"/>
    <property type="match status" value="1"/>
</dbReference>
<keyword evidence="5" id="KW-0804">Transcription</keyword>
<evidence type="ECO:0000256" key="6">
    <source>
        <dbReference type="ARBA" id="ARBA00023242"/>
    </source>
</evidence>
<reference evidence="10" key="2">
    <citation type="submission" date="2020-08" db="EMBL/GenBank/DDBJ databases">
        <title>Plant Genome Project.</title>
        <authorList>
            <person name="Zhang R.-G."/>
        </authorList>
    </citation>
    <scope>NUCLEOTIDE SEQUENCE</scope>
    <source>
        <strain evidence="10">Huo1</strain>
        <tissue evidence="10">Leaf</tissue>
    </source>
</reference>
<dbReference type="SUPFAM" id="SSF46689">
    <property type="entry name" value="Homeodomain-like"/>
    <property type="match status" value="2"/>
</dbReference>
<feature type="domain" description="Myb-like" evidence="8">
    <location>
        <begin position="120"/>
        <end position="170"/>
    </location>
</feature>
<gene>
    <name evidence="10" type="ORF">SASPL_138766</name>
</gene>
<feature type="domain" description="HTH myb-type" evidence="9">
    <location>
        <begin position="67"/>
        <end position="119"/>
    </location>
</feature>
<dbReference type="PROSITE" id="PS51294">
    <property type="entry name" value="HTH_MYB"/>
    <property type="match status" value="3"/>
</dbReference>
<evidence type="ECO:0000313" key="10">
    <source>
        <dbReference type="EMBL" id="KAG6401898.1"/>
    </source>
</evidence>
<keyword evidence="2" id="KW-0677">Repeat</keyword>
<dbReference type="GO" id="GO:0005634">
    <property type="term" value="C:nucleus"/>
    <property type="evidence" value="ECO:0007669"/>
    <property type="project" value="UniProtKB-SubCell"/>
</dbReference>
<dbReference type="InterPro" id="IPR009057">
    <property type="entry name" value="Homeodomain-like_sf"/>
</dbReference>
<dbReference type="Gene3D" id="1.10.10.60">
    <property type="entry name" value="Homeodomain-like"/>
    <property type="match status" value="3"/>
</dbReference>
<evidence type="ECO:0008006" key="12">
    <source>
        <dbReference type="Google" id="ProtNLM"/>
    </source>
</evidence>
<evidence type="ECO:0000259" key="8">
    <source>
        <dbReference type="PROSITE" id="PS50090"/>
    </source>
</evidence>
<accession>A0A8X8WXJ7</accession>
<dbReference type="FunFam" id="1.10.10.60:FF:000394">
    <property type="entry name" value="MYB transcription factor"/>
    <property type="match status" value="1"/>
</dbReference>
<evidence type="ECO:0000256" key="5">
    <source>
        <dbReference type="ARBA" id="ARBA00023163"/>
    </source>
</evidence>
<dbReference type="GO" id="GO:0080090">
    <property type="term" value="P:regulation of primary metabolic process"/>
    <property type="evidence" value="ECO:0007669"/>
    <property type="project" value="UniProtKB-ARBA"/>
</dbReference>
<dbReference type="Proteomes" id="UP000298416">
    <property type="component" value="Unassembled WGS sequence"/>
</dbReference>
<dbReference type="GO" id="GO:0000976">
    <property type="term" value="F:transcription cis-regulatory region binding"/>
    <property type="evidence" value="ECO:0007669"/>
    <property type="project" value="UniProtKB-ARBA"/>
</dbReference>
<keyword evidence="4" id="KW-0238">DNA-binding</keyword>
<keyword evidence="6" id="KW-0539">Nucleus</keyword>
<dbReference type="EMBL" id="PNBA02000014">
    <property type="protein sequence ID" value="KAG6401898.1"/>
    <property type="molecule type" value="Genomic_DNA"/>
</dbReference>
<evidence type="ECO:0000256" key="1">
    <source>
        <dbReference type="ARBA" id="ARBA00004123"/>
    </source>
</evidence>
<reference evidence="10" key="1">
    <citation type="submission" date="2018-01" db="EMBL/GenBank/DDBJ databases">
        <authorList>
            <person name="Mao J.F."/>
        </authorList>
    </citation>
    <scope>NUCLEOTIDE SEQUENCE</scope>
    <source>
        <strain evidence="10">Huo1</strain>
        <tissue evidence="10">Leaf</tissue>
    </source>
</reference>
<comment type="function">
    <text evidence="7">Transcription factor.</text>
</comment>
<comment type="caution">
    <text evidence="10">The sequence shown here is derived from an EMBL/GenBank/DDBJ whole genome shotgun (WGS) entry which is preliminary data.</text>
</comment>
<proteinExistence type="predicted"/>
<dbReference type="PROSITE" id="PS50090">
    <property type="entry name" value="MYB_LIKE"/>
    <property type="match status" value="3"/>
</dbReference>
<feature type="domain" description="Myb-like" evidence="8">
    <location>
        <begin position="9"/>
        <end position="51"/>
    </location>
</feature>
<organism evidence="10">
    <name type="scientific">Salvia splendens</name>
    <name type="common">Scarlet sage</name>
    <dbReference type="NCBI Taxonomy" id="180675"/>
    <lineage>
        <taxon>Eukaryota</taxon>
        <taxon>Viridiplantae</taxon>
        <taxon>Streptophyta</taxon>
        <taxon>Embryophyta</taxon>
        <taxon>Tracheophyta</taxon>
        <taxon>Spermatophyta</taxon>
        <taxon>Magnoliopsida</taxon>
        <taxon>eudicotyledons</taxon>
        <taxon>Gunneridae</taxon>
        <taxon>Pentapetalae</taxon>
        <taxon>asterids</taxon>
        <taxon>lamiids</taxon>
        <taxon>Lamiales</taxon>
        <taxon>Lamiaceae</taxon>
        <taxon>Nepetoideae</taxon>
        <taxon>Mentheae</taxon>
        <taxon>Salviinae</taxon>
        <taxon>Salvia</taxon>
        <taxon>Salvia subgen. Calosphace</taxon>
        <taxon>core Calosphace</taxon>
    </lineage>
</organism>
<protein>
    <recommendedName>
        <fullName evidence="12">Myb proto-oncogene protein, plant</fullName>
    </recommendedName>
</protein>
<dbReference type="InterPro" id="IPR017930">
    <property type="entry name" value="Myb_dom"/>
</dbReference>
<evidence type="ECO:0000256" key="2">
    <source>
        <dbReference type="ARBA" id="ARBA00022737"/>
    </source>
</evidence>
<dbReference type="AlphaFoldDB" id="A0A8X8WXJ7"/>
<feature type="domain" description="Myb-like" evidence="8">
    <location>
        <begin position="67"/>
        <end position="119"/>
    </location>
</feature>